<dbReference type="AlphaFoldDB" id="A0A432WPJ7"/>
<evidence type="ECO:0000256" key="5">
    <source>
        <dbReference type="PIRSR" id="PIRSR001338-1"/>
    </source>
</evidence>
<dbReference type="InterPro" id="IPR033747">
    <property type="entry name" value="PurE_ClassI"/>
</dbReference>
<dbReference type="GO" id="GO:0034023">
    <property type="term" value="F:5-(carboxyamino)imidazole ribonucleotide mutase activity"/>
    <property type="evidence" value="ECO:0007669"/>
    <property type="project" value="UniProtKB-UniRule"/>
</dbReference>
<dbReference type="UniPathway" id="UPA00074">
    <property type="reaction ID" value="UER00943"/>
</dbReference>
<feature type="binding site" evidence="3 5">
    <location>
        <position position="40"/>
    </location>
    <ligand>
        <name>substrate</name>
    </ligand>
</feature>
<dbReference type="Proteomes" id="UP000288405">
    <property type="component" value="Unassembled WGS sequence"/>
</dbReference>
<dbReference type="Pfam" id="PF00731">
    <property type="entry name" value="AIRC"/>
    <property type="match status" value="1"/>
</dbReference>
<keyword evidence="2 3" id="KW-0413">Isomerase</keyword>
<dbReference type="PANTHER" id="PTHR23046">
    <property type="entry name" value="PHOSPHORIBOSYLAMINOIMIDAZOLE CARBOXYLASE CATALYTIC SUBUNIT"/>
    <property type="match status" value="1"/>
</dbReference>
<dbReference type="OrthoDB" id="9791908at2"/>
<dbReference type="SMART" id="SM01001">
    <property type="entry name" value="AIRC"/>
    <property type="match status" value="1"/>
</dbReference>
<comment type="pathway">
    <text evidence="3 4">Purine metabolism; IMP biosynthesis via de novo pathway; 5-amino-1-(5-phospho-D-ribosyl)imidazole-4-carboxylate from 5-amino-1-(5-phospho-D-ribosyl)imidazole (N5-CAIR route): step 2/2.</text>
</comment>
<dbReference type="GO" id="GO:0006189">
    <property type="term" value="P:'de novo' IMP biosynthetic process"/>
    <property type="evidence" value="ECO:0007669"/>
    <property type="project" value="UniProtKB-UniRule"/>
</dbReference>
<reference evidence="7 8" key="1">
    <citation type="journal article" date="2011" name="Front. Microbiol.">
        <title>Genomic signatures of strain selection and enhancement in Bacillus atrophaeus var. globigii, a historical biowarfare simulant.</title>
        <authorList>
            <person name="Gibbons H.S."/>
            <person name="Broomall S.M."/>
            <person name="McNew L.A."/>
            <person name="Daligault H."/>
            <person name="Chapman C."/>
            <person name="Bruce D."/>
            <person name="Karavis M."/>
            <person name="Krepps M."/>
            <person name="McGregor P.A."/>
            <person name="Hong C."/>
            <person name="Park K.H."/>
            <person name="Akmal A."/>
            <person name="Feldman A."/>
            <person name="Lin J.S."/>
            <person name="Chang W.E."/>
            <person name="Higgs B.W."/>
            <person name="Demirev P."/>
            <person name="Lindquist J."/>
            <person name="Liem A."/>
            <person name="Fochler E."/>
            <person name="Read T.D."/>
            <person name="Tapia R."/>
            <person name="Johnson S."/>
            <person name="Bishop-Lilly K.A."/>
            <person name="Detter C."/>
            <person name="Han C."/>
            <person name="Sozhamannan S."/>
            <person name="Rosenzweig C.N."/>
            <person name="Skowronski E.W."/>
        </authorList>
    </citation>
    <scope>NUCLEOTIDE SEQUENCE [LARGE SCALE GENOMIC DNA]</scope>
    <source>
        <strain evidence="7 8">GYP-17</strain>
    </source>
</reference>
<dbReference type="SUPFAM" id="SSF52255">
    <property type="entry name" value="N5-CAIR mutase (phosphoribosylaminoimidazole carboxylase, PurE)"/>
    <property type="match status" value="1"/>
</dbReference>
<evidence type="ECO:0000256" key="1">
    <source>
        <dbReference type="ARBA" id="ARBA00022755"/>
    </source>
</evidence>
<comment type="function">
    <text evidence="3 4">Catalyzes the conversion of N5-carboxyaminoimidazole ribonucleotide (N5-CAIR) to 4-carboxy-5-aminoimidazole ribonucleotide (CAIR).</text>
</comment>
<feature type="domain" description="PurE" evidence="6">
    <location>
        <begin position="2"/>
        <end position="153"/>
    </location>
</feature>
<evidence type="ECO:0000256" key="2">
    <source>
        <dbReference type="ARBA" id="ARBA00023235"/>
    </source>
</evidence>
<dbReference type="InterPro" id="IPR000031">
    <property type="entry name" value="PurE_dom"/>
</dbReference>
<name>A0A432WPJ7_9GAMM</name>
<dbReference type="Gene3D" id="3.40.50.1970">
    <property type="match status" value="1"/>
</dbReference>
<gene>
    <name evidence="3 7" type="primary">purE</name>
    <name evidence="7" type="ORF">CWE11_02915</name>
</gene>
<organism evidence="7 8">
    <name type="scientific">Aliidiomarina sanyensis</name>
    <dbReference type="NCBI Taxonomy" id="1249555"/>
    <lineage>
        <taxon>Bacteria</taxon>
        <taxon>Pseudomonadati</taxon>
        <taxon>Pseudomonadota</taxon>
        <taxon>Gammaproteobacteria</taxon>
        <taxon>Alteromonadales</taxon>
        <taxon>Idiomarinaceae</taxon>
        <taxon>Aliidiomarina</taxon>
    </lineage>
</organism>
<dbReference type="EC" id="5.4.99.18" evidence="3 4"/>
<comment type="similarity">
    <text evidence="3">Belongs to the AIR carboxylase family. Class I subfamily.</text>
</comment>
<proteinExistence type="inferred from homology"/>
<dbReference type="RefSeq" id="WP_126776103.1">
    <property type="nucleotide sequence ID" value="NZ_PIPM01000002.1"/>
</dbReference>
<dbReference type="PANTHER" id="PTHR23046:SF2">
    <property type="entry name" value="PHOSPHORIBOSYLAMINOIMIDAZOLE CARBOXYLASE"/>
    <property type="match status" value="1"/>
</dbReference>
<evidence type="ECO:0000313" key="8">
    <source>
        <dbReference type="Proteomes" id="UP000288405"/>
    </source>
</evidence>
<evidence type="ECO:0000256" key="3">
    <source>
        <dbReference type="HAMAP-Rule" id="MF_01929"/>
    </source>
</evidence>
<dbReference type="EMBL" id="PIPM01000002">
    <property type="protein sequence ID" value="RUO35726.1"/>
    <property type="molecule type" value="Genomic_DNA"/>
</dbReference>
<dbReference type="PIRSF" id="PIRSF001338">
    <property type="entry name" value="AIR_carboxylase"/>
    <property type="match status" value="1"/>
</dbReference>
<feature type="binding site" evidence="3 5">
    <location>
        <position position="10"/>
    </location>
    <ligand>
        <name>substrate</name>
    </ligand>
</feature>
<comment type="caution">
    <text evidence="7">The sequence shown here is derived from an EMBL/GenBank/DDBJ whole genome shotgun (WGS) entry which is preliminary data.</text>
</comment>
<dbReference type="NCBIfam" id="TIGR01162">
    <property type="entry name" value="purE"/>
    <property type="match status" value="1"/>
</dbReference>
<evidence type="ECO:0000259" key="6">
    <source>
        <dbReference type="SMART" id="SM01001"/>
    </source>
</evidence>
<sequence length="164" mass="17006">MASVLILMGSTSDWPVMQAAARMLDSLGVSWEARVVSAHRTPDLLPTTMQEAEQNDVRVVIAGAGGAAHLPGMLAAFTHLPVFGVPVPSKQLKGLDSLLSIVQMPKGVAVGTLAIGEAGAANAGLLAAQVIATTEPAVRDKVIAFRATQRDTVLTNSKLDLDSL</sequence>
<comment type="catalytic activity">
    <reaction evidence="3 4">
        <text>5-carboxyamino-1-(5-phospho-D-ribosyl)imidazole + H(+) = 5-amino-1-(5-phospho-D-ribosyl)imidazole-4-carboxylate</text>
        <dbReference type="Rhea" id="RHEA:13193"/>
        <dbReference type="ChEBI" id="CHEBI:15378"/>
        <dbReference type="ChEBI" id="CHEBI:58730"/>
        <dbReference type="ChEBI" id="CHEBI:77657"/>
        <dbReference type="EC" id="5.4.99.18"/>
    </reaction>
</comment>
<keyword evidence="8" id="KW-1185">Reference proteome</keyword>
<evidence type="ECO:0000313" key="7">
    <source>
        <dbReference type="EMBL" id="RUO35726.1"/>
    </source>
</evidence>
<dbReference type="InterPro" id="IPR024694">
    <property type="entry name" value="PurE_prokaryotes"/>
</dbReference>
<evidence type="ECO:0000256" key="4">
    <source>
        <dbReference type="PIRNR" id="PIRNR001338"/>
    </source>
</evidence>
<dbReference type="HAMAP" id="MF_01929">
    <property type="entry name" value="PurE_classI"/>
    <property type="match status" value="1"/>
</dbReference>
<protein>
    <recommendedName>
        <fullName evidence="3 4">N5-carboxyaminoimidazole ribonucleotide mutase</fullName>
        <shortName evidence="3 4">N5-CAIR mutase</shortName>
        <ecNumber evidence="3 4">5.4.99.18</ecNumber>
    </recommendedName>
    <alternativeName>
        <fullName evidence="3">5-(carboxyamino)imidazole ribonucleotide mutase</fullName>
    </alternativeName>
</protein>
<feature type="binding site" evidence="3 5">
    <location>
        <position position="13"/>
    </location>
    <ligand>
        <name>substrate</name>
    </ligand>
</feature>
<accession>A0A432WPJ7</accession>
<keyword evidence="1 3" id="KW-0658">Purine biosynthesis</keyword>